<feature type="domain" description="C2H2-type" evidence="14">
    <location>
        <begin position="482"/>
        <end position="507"/>
    </location>
</feature>
<dbReference type="GeneTree" id="ENSGT01150000286952"/>
<evidence type="ECO:0000256" key="12">
    <source>
        <dbReference type="PROSITE-ProRule" id="PRU00042"/>
    </source>
</evidence>
<feature type="region of interest" description="Disordered" evidence="13">
    <location>
        <begin position="63"/>
        <end position="82"/>
    </location>
</feature>
<dbReference type="InterPro" id="IPR036236">
    <property type="entry name" value="Znf_C2H2_sf"/>
</dbReference>
<keyword evidence="5" id="KW-0677">Repeat</keyword>
<dbReference type="GO" id="GO:0000977">
    <property type="term" value="F:RNA polymerase II transcription regulatory region sequence-specific DNA binding"/>
    <property type="evidence" value="ECO:0007669"/>
    <property type="project" value="TreeGrafter"/>
</dbReference>
<comment type="function">
    <text evidence="1">May be involved in transcriptional regulation.</text>
</comment>
<evidence type="ECO:0000256" key="4">
    <source>
        <dbReference type="ARBA" id="ARBA00022723"/>
    </source>
</evidence>
<dbReference type="PROSITE" id="PS50157">
    <property type="entry name" value="ZINC_FINGER_C2H2_2"/>
    <property type="match status" value="8"/>
</dbReference>
<evidence type="ECO:0000256" key="10">
    <source>
        <dbReference type="ARBA" id="ARBA00023163"/>
    </source>
</evidence>
<dbReference type="InterPro" id="IPR013087">
    <property type="entry name" value="Znf_C2H2_type"/>
</dbReference>
<dbReference type="Gene3D" id="3.30.160.60">
    <property type="entry name" value="Classic Zinc Finger"/>
    <property type="match status" value="8"/>
</dbReference>
<dbReference type="PANTHER" id="PTHR14196">
    <property type="entry name" value="ODD-SKIPPED - RELATED"/>
    <property type="match status" value="1"/>
</dbReference>
<evidence type="ECO:0000256" key="8">
    <source>
        <dbReference type="ARBA" id="ARBA00023015"/>
    </source>
</evidence>
<feature type="domain" description="C2H2-type" evidence="14">
    <location>
        <begin position="286"/>
        <end position="313"/>
    </location>
</feature>
<keyword evidence="7" id="KW-0862">Zinc</keyword>
<evidence type="ECO:0000256" key="5">
    <source>
        <dbReference type="ARBA" id="ARBA00022737"/>
    </source>
</evidence>
<evidence type="ECO:0000256" key="2">
    <source>
        <dbReference type="ARBA" id="ARBA00004123"/>
    </source>
</evidence>
<dbReference type="FunFam" id="3.30.160.60:FF:001573">
    <property type="entry name" value="Zinc finger protein 407"/>
    <property type="match status" value="1"/>
</dbReference>
<keyword evidence="6 12" id="KW-0863">Zinc-finger</keyword>
<feature type="domain" description="C2H2-type" evidence="14">
    <location>
        <begin position="398"/>
        <end position="425"/>
    </location>
</feature>
<dbReference type="FunFam" id="3.30.160.60:FF:000557">
    <property type="entry name" value="zinc finger and SCAN domain-containing protein 29"/>
    <property type="match status" value="2"/>
</dbReference>
<dbReference type="FunFam" id="3.30.160.60:FF:000931">
    <property type="entry name" value="zinc finger protein 697"/>
    <property type="match status" value="1"/>
</dbReference>
<feature type="region of interest" description="Disordered" evidence="13">
    <location>
        <begin position="210"/>
        <end position="284"/>
    </location>
</feature>
<evidence type="ECO:0000256" key="13">
    <source>
        <dbReference type="SAM" id="MobiDB-lite"/>
    </source>
</evidence>
<keyword evidence="16" id="KW-1185">Reference proteome</keyword>
<reference evidence="15" key="1">
    <citation type="submission" date="2025-08" db="UniProtKB">
        <authorList>
            <consortium name="Ensembl"/>
        </authorList>
    </citation>
    <scope>IDENTIFICATION</scope>
</reference>
<evidence type="ECO:0000313" key="15">
    <source>
        <dbReference type="Ensembl" id="ENSCSEP00000029921.1"/>
    </source>
</evidence>
<evidence type="ECO:0000256" key="1">
    <source>
        <dbReference type="ARBA" id="ARBA00003767"/>
    </source>
</evidence>
<dbReference type="FunFam" id="3.30.160.60:FF:000912">
    <property type="entry name" value="Zinc finger protein 660"/>
    <property type="match status" value="1"/>
</dbReference>
<dbReference type="SUPFAM" id="SSF57667">
    <property type="entry name" value="beta-beta-alpha zinc fingers"/>
    <property type="match status" value="4"/>
</dbReference>
<keyword evidence="8" id="KW-0805">Transcription regulation</keyword>
<feature type="domain" description="C2H2-type" evidence="14">
    <location>
        <begin position="370"/>
        <end position="397"/>
    </location>
</feature>
<dbReference type="FunFam" id="3.30.160.60:FF:000744">
    <property type="entry name" value="zinc finger E-box-binding homeobox 1"/>
    <property type="match status" value="1"/>
</dbReference>
<protein>
    <recommendedName>
        <fullName evidence="14">C2H2-type domain-containing protein</fullName>
    </recommendedName>
</protein>
<evidence type="ECO:0000256" key="11">
    <source>
        <dbReference type="ARBA" id="ARBA00023242"/>
    </source>
</evidence>
<feature type="region of interest" description="Disordered" evidence="13">
    <location>
        <begin position="99"/>
        <end position="126"/>
    </location>
</feature>
<dbReference type="GO" id="GO:0008270">
    <property type="term" value="F:zinc ion binding"/>
    <property type="evidence" value="ECO:0007669"/>
    <property type="project" value="UniProtKB-KW"/>
</dbReference>
<dbReference type="OMA" id="QINSHRI"/>
<dbReference type="GO" id="GO:0000981">
    <property type="term" value="F:DNA-binding transcription factor activity, RNA polymerase II-specific"/>
    <property type="evidence" value="ECO:0007669"/>
    <property type="project" value="TreeGrafter"/>
</dbReference>
<comment type="similarity">
    <text evidence="3">Belongs to the krueppel C2H2-type zinc-finger protein family.</text>
</comment>
<comment type="subcellular location">
    <subcellularLocation>
        <location evidence="2">Nucleus</location>
    </subcellularLocation>
</comment>
<sequence length="507" mass="57469">MSSGRFREFINERLTAAAEEIFTAFEKTISNYEEEVDRYRTMLDIVCKPEVKLHRIELPRHFDDPGPCRPGSSHNGENNGENICISQDGAEVVLKQEDDEFTSCPESQEVGPMESELEQDQQFQCQSPPAVLLSKDQDGSEDGERTMVQVEEDTDLLQRLQPKIQLPKIVLSKLHILKEKVPSDQHLSMKTSDQSLDQCKSESLVIKQNHEGVSVSQESALSPGKGGSDDMEAEEDSDHQSLSAAAQGQGQGQTPTVSQTTDDNNTSPTEWVSNSDPNTPPGKKTFRCDTCGKYFLRKSHLQRHMRAHTGEKLYSCQVCDKVFNQISNLNLHMKSHTGEKPYSCETCGKRFTRSTALTHHKKIHTGEKPYTCKTCEKCFSNKVKLNDHMRTHTGEKPYSCETCGKRFRLSSTLFYHVKLHVAKKPYTCDTCGREFALNYYLKQHMRNHTGEKPYSCETCGKKFSFNSSLKYHLMSHTGEKPYICNTCKKGFAAKTHLKMHMRTHTGE</sequence>
<feature type="compositionally biased region" description="Polar residues" evidence="13">
    <location>
        <begin position="261"/>
        <end position="277"/>
    </location>
</feature>
<reference evidence="15" key="2">
    <citation type="submission" date="2025-09" db="UniProtKB">
        <authorList>
            <consortium name="Ensembl"/>
        </authorList>
    </citation>
    <scope>IDENTIFICATION</scope>
</reference>
<feature type="domain" description="C2H2-type" evidence="14">
    <location>
        <begin position="426"/>
        <end position="453"/>
    </location>
</feature>
<proteinExistence type="inferred from homology"/>
<dbReference type="GO" id="GO:0005634">
    <property type="term" value="C:nucleus"/>
    <property type="evidence" value="ECO:0007669"/>
    <property type="project" value="UniProtKB-SubCell"/>
</dbReference>
<dbReference type="PANTHER" id="PTHR14196:SF12">
    <property type="entry name" value="ZINC FINGER PROTEIN 208-LIKE"/>
    <property type="match status" value="1"/>
</dbReference>
<feature type="domain" description="C2H2-type" evidence="14">
    <location>
        <begin position="314"/>
        <end position="341"/>
    </location>
</feature>
<evidence type="ECO:0000256" key="3">
    <source>
        <dbReference type="ARBA" id="ARBA00006991"/>
    </source>
</evidence>
<name>A0A3P8WX06_CYNSE</name>
<keyword evidence="11" id="KW-0539">Nucleus</keyword>
<keyword evidence="9" id="KW-0238">DNA-binding</keyword>
<organism evidence="15 16">
    <name type="scientific">Cynoglossus semilaevis</name>
    <name type="common">Tongue sole</name>
    <dbReference type="NCBI Taxonomy" id="244447"/>
    <lineage>
        <taxon>Eukaryota</taxon>
        <taxon>Metazoa</taxon>
        <taxon>Chordata</taxon>
        <taxon>Craniata</taxon>
        <taxon>Vertebrata</taxon>
        <taxon>Euteleostomi</taxon>
        <taxon>Actinopterygii</taxon>
        <taxon>Neopterygii</taxon>
        <taxon>Teleostei</taxon>
        <taxon>Neoteleostei</taxon>
        <taxon>Acanthomorphata</taxon>
        <taxon>Carangaria</taxon>
        <taxon>Pleuronectiformes</taxon>
        <taxon>Pleuronectoidei</taxon>
        <taxon>Cynoglossidae</taxon>
        <taxon>Cynoglossinae</taxon>
        <taxon>Cynoglossus</taxon>
    </lineage>
</organism>
<evidence type="ECO:0000256" key="6">
    <source>
        <dbReference type="ARBA" id="ARBA00022771"/>
    </source>
</evidence>
<keyword evidence="10" id="KW-0804">Transcription</keyword>
<keyword evidence="4" id="KW-0479">Metal-binding</keyword>
<dbReference type="PROSITE" id="PS00028">
    <property type="entry name" value="ZINC_FINGER_C2H2_1"/>
    <property type="match status" value="8"/>
</dbReference>
<dbReference type="FunFam" id="3.30.160.60:FF:002110">
    <property type="entry name" value="Zinc finger protein 1053"/>
    <property type="match status" value="1"/>
</dbReference>
<accession>A0A3P8WX06</accession>
<dbReference type="FunFam" id="3.30.160.60:FF:000478">
    <property type="entry name" value="Zinc finger protein 133"/>
    <property type="match status" value="1"/>
</dbReference>
<feature type="domain" description="C2H2-type" evidence="14">
    <location>
        <begin position="342"/>
        <end position="369"/>
    </location>
</feature>
<feature type="compositionally biased region" description="Low complexity" evidence="13">
    <location>
        <begin position="240"/>
        <end position="260"/>
    </location>
</feature>
<dbReference type="SMART" id="SM00355">
    <property type="entry name" value="ZnF_C2H2"/>
    <property type="match status" value="8"/>
</dbReference>
<evidence type="ECO:0000256" key="9">
    <source>
        <dbReference type="ARBA" id="ARBA00023125"/>
    </source>
</evidence>
<dbReference type="InParanoid" id="A0A3P8WX06"/>
<evidence type="ECO:0000313" key="16">
    <source>
        <dbReference type="Proteomes" id="UP000265120"/>
    </source>
</evidence>
<feature type="domain" description="C2H2-type" evidence="14">
    <location>
        <begin position="454"/>
        <end position="481"/>
    </location>
</feature>
<dbReference type="AlphaFoldDB" id="A0A3P8WX06"/>
<evidence type="ECO:0000256" key="7">
    <source>
        <dbReference type="ARBA" id="ARBA00022833"/>
    </source>
</evidence>
<dbReference type="Ensembl" id="ENSCSET00000030324.1">
    <property type="protein sequence ID" value="ENSCSEP00000029921.1"/>
    <property type="gene ID" value="ENSCSEG00000019182.1"/>
</dbReference>
<dbReference type="Proteomes" id="UP000265120">
    <property type="component" value="Unassembled WGS sequence"/>
</dbReference>
<evidence type="ECO:0000259" key="14">
    <source>
        <dbReference type="PROSITE" id="PS50157"/>
    </source>
</evidence>
<dbReference type="Pfam" id="PF00096">
    <property type="entry name" value="zf-C2H2"/>
    <property type="match status" value="8"/>
</dbReference>
<dbReference type="InterPro" id="IPR050717">
    <property type="entry name" value="C2H2-ZF_Transcription_Reg"/>
</dbReference>